<evidence type="ECO:0000313" key="3">
    <source>
        <dbReference type="Proteomes" id="UP001056109"/>
    </source>
</evidence>
<accession>A0ABY5AKL5</accession>
<sequence>MKNTVKNMLIASITCVVVSLSMMTSAVAEDNFKEGTTIYGGSVQNNDPSLPNFVPSLGDNNYELVPTRRDIIMPLSASGSQPIGGFTVKDIRIPSMMLDHVINGSGLTINSEVAEAEGLNLCNYRIDFQNRYGNTIYRTDVGNTYWGCKLLTTGPIYSRFKSVNRGVQCARVFVNGQYAGEQCHNIY</sequence>
<feature type="signal peptide" evidence="1">
    <location>
        <begin position="1"/>
        <end position="28"/>
    </location>
</feature>
<dbReference type="EMBL" id="CP099547">
    <property type="protein sequence ID" value="USR79748.1"/>
    <property type="molecule type" value="Genomic_DNA"/>
</dbReference>
<feature type="chain" id="PRO_5045621970" evidence="1">
    <location>
        <begin position="29"/>
        <end position="187"/>
    </location>
</feature>
<dbReference type="Proteomes" id="UP001056109">
    <property type="component" value="Chromosome"/>
</dbReference>
<dbReference type="RefSeq" id="WP_252673611.1">
    <property type="nucleotide sequence ID" value="NZ_CP099547.1"/>
</dbReference>
<evidence type="ECO:0000313" key="2">
    <source>
        <dbReference type="EMBL" id="USR79748.1"/>
    </source>
</evidence>
<gene>
    <name evidence="2" type="ORF">NG665_01795</name>
</gene>
<evidence type="ECO:0000256" key="1">
    <source>
        <dbReference type="SAM" id="SignalP"/>
    </source>
</evidence>
<keyword evidence="1" id="KW-0732">Signal</keyword>
<keyword evidence="3" id="KW-1185">Reference proteome</keyword>
<protein>
    <submittedName>
        <fullName evidence="2">Uncharacterized protein</fullName>
    </submittedName>
</protein>
<organism evidence="2 3">
    <name type="scientific">Arcanobacterium pinnipediorum</name>
    <dbReference type="NCBI Taxonomy" id="1503041"/>
    <lineage>
        <taxon>Bacteria</taxon>
        <taxon>Bacillati</taxon>
        <taxon>Actinomycetota</taxon>
        <taxon>Actinomycetes</taxon>
        <taxon>Actinomycetales</taxon>
        <taxon>Actinomycetaceae</taxon>
        <taxon>Arcanobacterium</taxon>
    </lineage>
</organism>
<reference evidence="2" key="1">
    <citation type="submission" date="2022-06" db="EMBL/GenBank/DDBJ databases">
        <title>Complete Genome Sequence of Arcanobacterium pinnipediorum strain DSM 28752 isolated from a harbour seal.</title>
        <authorList>
            <person name="Borowiak M."/>
            <person name="Kreitlow A."/>
            <person name="Alssahen M."/>
            <person name="Malorny B."/>
            <person name="Laemmler C."/>
            <person name="Prenger-Berninghoff E."/>
            <person name="Siebert U."/>
            <person name="Ploetz M."/>
            <person name="Abdulmawjood A."/>
        </authorList>
    </citation>
    <scope>NUCLEOTIDE SEQUENCE</scope>
    <source>
        <strain evidence="2">DSM 28752</strain>
    </source>
</reference>
<name>A0ABY5AKL5_9ACTO</name>
<proteinExistence type="predicted"/>